<keyword evidence="5 9" id="KW-0560">Oxidoreductase</keyword>
<evidence type="ECO:0000313" key="12">
    <source>
        <dbReference type="Proteomes" id="UP000176678"/>
    </source>
</evidence>
<dbReference type="GO" id="GO:0016853">
    <property type="term" value="F:isomerase activity"/>
    <property type="evidence" value="ECO:0007669"/>
    <property type="project" value="UniProtKB-KW"/>
</dbReference>
<name>A0A1F7VCZ0_9BACT</name>
<evidence type="ECO:0000256" key="5">
    <source>
        <dbReference type="ARBA" id="ARBA00023002"/>
    </source>
</evidence>
<dbReference type="Gene3D" id="3.90.25.10">
    <property type="entry name" value="UDP-galactose 4-epimerase, domain 1"/>
    <property type="match status" value="1"/>
</dbReference>
<comment type="pathway">
    <text evidence="1 9">Nucleotide-sugar biosynthesis; GDP-L-fucose biosynthesis via de novo pathway; GDP-L-fucose from GDP-alpha-D-mannose: step 2/2.</text>
</comment>
<evidence type="ECO:0000256" key="9">
    <source>
        <dbReference type="HAMAP-Rule" id="MF_00956"/>
    </source>
</evidence>
<dbReference type="HAMAP" id="MF_00956">
    <property type="entry name" value="GDP_fucose_synth"/>
    <property type="match status" value="1"/>
</dbReference>
<evidence type="ECO:0000313" key="11">
    <source>
        <dbReference type="EMBL" id="OGL88315.1"/>
    </source>
</evidence>
<dbReference type="GO" id="GO:0070401">
    <property type="term" value="F:NADP+ binding"/>
    <property type="evidence" value="ECO:0007669"/>
    <property type="project" value="UniProtKB-UniRule"/>
</dbReference>
<comment type="similarity">
    <text evidence="2 9">Belongs to the NAD(P)-dependent epimerase/dehydratase family. Fucose synthase subfamily.</text>
</comment>
<feature type="binding site" evidence="9">
    <location>
        <position position="210"/>
    </location>
    <ligand>
        <name>substrate</name>
    </ligand>
</feature>
<dbReference type="Proteomes" id="UP000176678">
    <property type="component" value="Unassembled WGS sequence"/>
</dbReference>
<dbReference type="InterPro" id="IPR036291">
    <property type="entry name" value="NAD(P)-bd_dom_sf"/>
</dbReference>
<dbReference type="STRING" id="1802410.A3H75_01890"/>
<dbReference type="Gene3D" id="3.40.50.720">
    <property type="entry name" value="NAD(P)-binding Rossmann-like Domain"/>
    <property type="match status" value="1"/>
</dbReference>
<feature type="binding site" evidence="9">
    <location>
        <begin position="164"/>
        <end position="167"/>
    </location>
    <ligand>
        <name>NADP(+)</name>
        <dbReference type="ChEBI" id="CHEBI:58349"/>
    </ligand>
</feature>
<dbReference type="GO" id="GO:0050577">
    <property type="term" value="F:GDP-L-fucose synthase activity"/>
    <property type="evidence" value="ECO:0007669"/>
    <property type="project" value="UniProtKB-UniRule"/>
</dbReference>
<evidence type="ECO:0000256" key="2">
    <source>
        <dbReference type="ARBA" id="ARBA00005959"/>
    </source>
</evidence>
<feature type="binding site" evidence="9">
    <location>
        <position position="141"/>
    </location>
    <ligand>
        <name>NADP(+)</name>
        <dbReference type="ChEBI" id="CHEBI:58349"/>
    </ligand>
</feature>
<organism evidence="11 12">
    <name type="scientific">Candidatus Uhrbacteria bacterium RIFCSPLOWO2_02_FULL_51_9</name>
    <dbReference type="NCBI Taxonomy" id="1802410"/>
    <lineage>
        <taxon>Bacteria</taxon>
        <taxon>Candidatus Uhriibacteriota</taxon>
    </lineage>
</organism>
<dbReference type="PANTHER" id="PTHR43238:SF1">
    <property type="entry name" value="GDP-L-FUCOSE SYNTHASE"/>
    <property type="match status" value="1"/>
</dbReference>
<feature type="binding site" evidence="9">
    <location>
        <begin position="11"/>
        <end position="17"/>
    </location>
    <ligand>
        <name>NADP(+)</name>
        <dbReference type="ChEBI" id="CHEBI:58349"/>
    </ligand>
</feature>
<feature type="site" description="Important for catalytic activity" evidence="9">
    <location>
        <position position="108"/>
    </location>
</feature>
<dbReference type="SUPFAM" id="SSF51735">
    <property type="entry name" value="NAD(P)-binding Rossmann-fold domains"/>
    <property type="match status" value="1"/>
</dbReference>
<dbReference type="GO" id="GO:0042351">
    <property type="term" value="P:'de novo' GDP-L-fucose biosynthetic process"/>
    <property type="evidence" value="ECO:0007669"/>
    <property type="project" value="UniProtKB-UniRule"/>
</dbReference>
<dbReference type="PANTHER" id="PTHR43238">
    <property type="entry name" value="GDP-L-FUCOSE SYNTHASE"/>
    <property type="match status" value="1"/>
</dbReference>
<dbReference type="CDD" id="cd05239">
    <property type="entry name" value="GDP_FS_SDR_e"/>
    <property type="match status" value="1"/>
</dbReference>
<evidence type="ECO:0000256" key="4">
    <source>
        <dbReference type="ARBA" id="ARBA00022857"/>
    </source>
</evidence>
<comment type="function">
    <text evidence="9">Catalyzes the two-step NADP-dependent conversion of GDP-4-dehydro-6-deoxy-D-mannose to GDP-fucose, involving an epimerase and a reductase reaction.</text>
</comment>
<dbReference type="FunFam" id="3.40.50.720:FF:000101">
    <property type="entry name" value="GDP-L-fucose synthase"/>
    <property type="match status" value="1"/>
</dbReference>
<keyword evidence="7 9" id="KW-0511">Multifunctional enzyme</keyword>
<evidence type="ECO:0000256" key="7">
    <source>
        <dbReference type="ARBA" id="ARBA00023268"/>
    </source>
</evidence>
<dbReference type="Pfam" id="PF01370">
    <property type="entry name" value="Epimerase"/>
    <property type="match status" value="1"/>
</dbReference>
<dbReference type="AlphaFoldDB" id="A0A1F7VCZ0"/>
<feature type="binding site" evidence="9">
    <location>
        <position position="203"/>
    </location>
    <ligand>
        <name>substrate</name>
    </ligand>
</feature>
<feature type="binding site" evidence="9">
    <location>
        <position position="188"/>
    </location>
    <ligand>
        <name>substrate</name>
    </ligand>
</feature>
<feature type="binding site" evidence="9">
    <location>
        <begin position="106"/>
        <end position="109"/>
    </location>
    <ligand>
        <name>NADP(+)</name>
        <dbReference type="ChEBI" id="CHEBI:58349"/>
    </ligand>
</feature>
<dbReference type="UniPathway" id="UPA00128">
    <property type="reaction ID" value="UER00191"/>
</dbReference>
<comment type="caution">
    <text evidence="11">The sequence shown here is derived from an EMBL/GenBank/DDBJ whole genome shotgun (WGS) entry which is preliminary data.</text>
</comment>
<comment type="catalytic activity">
    <reaction evidence="8 9">
        <text>GDP-beta-L-fucose + NADP(+) = GDP-4-dehydro-alpha-D-rhamnose + NADPH + H(+)</text>
        <dbReference type="Rhea" id="RHEA:18885"/>
        <dbReference type="ChEBI" id="CHEBI:15378"/>
        <dbReference type="ChEBI" id="CHEBI:57273"/>
        <dbReference type="ChEBI" id="CHEBI:57783"/>
        <dbReference type="ChEBI" id="CHEBI:57964"/>
        <dbReference type="ChEBI" id="CHEBI:58349"/>
        <dbReference type="EC" id="1.1.1.271"/>
    </reaction>
</comment>
<dbReference type="InterPro" id="IPR028614">
    <property type="entry name" value="GDP_fucose/colitose_synth"/>
</dbReference>
<feature type="active site" description="Proton donor/acceptor" evidence="9">
    <location>
        <position position="137"/>
    </location>
</feature>
<dbReference type="EMBL" id="MGES01000054">
    <property type="protein sequence ID" value="OGL88315.1"/>
    <property type="molecule type" value="Genomic_DNA"/>
</dbReference>
<feature type="binding site" evidence="9">
    <location>
        <position position="180"/>
    </location>
    <ligand>
        <name>NADP(+)</name>
        <dbReference type="ChEBI" id="CHEBI:58349"/>
    </ligand>
</feature>
<evidence type="ECO:0000256" key="6">
    <source>
        <dbReference type="ARBA" id="ARBA00023235"/>
    </source>
</evidence>
<dbReference type="EC" id="1.1.1.271" evidence="3 9"/>
<proteinExistence type="inferred from homology"/>
<sequence length="309" mass="34536">MTKDAKIYVAGHRGLVGSAIVRNLESKGYTNIVKRTHDELNLRDERAVAAFFEQEKPEYVFLAAAKVGGIVANQEAKAEMFFDNMGIELNVIHHAWKSGVKKLVFLGSSCIYPRLAPQPIKEEYLMTGHLETTNDAYAVAKIAGIQMCRAYYEQYGFKSVAVMPCNLFGPGDNFDLKTSHVLPALLRKVIEAKARGDKQIVMWGTGTPRREFLYVDDVADACVFLMNSAVENEIFNVGMGEDIAIKDLLQLICDVVGYHGEIVSDFTKPDGTPRKLLDVGKLRARGWRHTVSLREGIEKMVTLFEQQNV</sequence>
<gene>
    <name evidence="9" type="primary">fcl</name>
    <name evidence="11" type="ORF">A3H75_01890</name>
</gene>
<accession>A0A1F7VCZ0</accession>
<evidence type="ECO:0000256" key="8">
    <source>
        <dbReference type="ARBA" id="ARBA00051935"/>
    </source>
</evidence>
<keyword evidence="4 9" id="KW-0521">NADP</keyword>
<feature type="domain" description="NAD-dependent epimerase/dehydratase" evidence="10">
    <location>
        <begin position="7"/>
        <end position="238"/>
    </location>
</feature>
<reference evidence="11 12" key="1">
    <citation type="journal article" date="2016" name="Nat. Commun.">
        <title>Thousands of microbial genomes shed light on interconnected biogeochemical processes in an aquifer system.</title>
        <authorList>
            <person name="Anantharaman K."/>
            <person name="Brown C.T."/>
            <person name="Hug L.A."/>
            <person name="Sharon I."/>
            <person name="Castelle C.J."/>
            <person name="Probst A.J."/>
            <person name="Thomas B.C."/>
            <person name="Singh A."/>
            <person name="Wilkins M.J."/>
            <person name="Karaoz U."/>
            <person name="Brodie E.L."/>
            <person name="Williams K.H."/>
            <person name="Hubbard S.S."/>
            <person name="Banfield J.F."/>
        </authorList>
    </citation>
    <scope>NUCLEOTIDE SEQUENCE [LARGE SCALE GENOMIC DNA]</scope>
</reference>
<keyword evidence="6 9" id="KW-0413">Isomerase</keyword>
<evidence type="ECO:0000259" key="10">
    <source>
        <dbReference type="Pfam" id="PF01370"/>
    </source>
</evidence>
<feature type="site" description="Important for catalytic activity" evidence="9">
    <location>
        <position position="110"/>
    </location>
</feature>
<protein>
    <recommendedName>
        <fullName evidence="3 9">GDP-L-fucose synthase</fullName>
        <ecNumber evidence="3 9">1.1.1.271</ecNumber>
    </recommendedName>
    <alternativeName>
        <fullName evidence="9">GDP-4-keto-6-deoxy-D-mannose-3,5-epimerase-4-reductase</fullName>
    </alternativeName>
</protein>
<evidence type="ECO:0000256" key="1">
    <source>
        <dbReference type="ARBA" id="ARBA00004883"/>
    </source>
</evidence>
<dbReference type="InterPro" id="IPR001509">
    <property type="entry name" value="Epimerase_deHydtase"/>
</dbReference>
<evidence type="ECO:0000256" key="3">
    <source>
        <dbReference type="ARBA" id="ARBA00012371"/>
    </source>
</evidence>
<feature type="binding site" evidence="9">
    <location>
        <position position="270"/>
    </location>
    <ligand>
        <name>substrate</name>
    </ligand>
</feature>